<feature type="DNA-binding region" description="H-T-H motif" evidence="2">
    <location>
        <begin position="51"/>
        <end position="70"/>
    </location>
</feature>
<evidence type="ECO:0000256" key="1">
    <source>
        <dbReference type="ARBA" id="ARBA00023125"/>
    </source>
</evidence>
<sequence>MERGPAGGRRVDLELMRTPPPKERADAARNRVKVLDAAAGLFARHGVESVSMDAVAAAAGVGKGTLFRRFGDKAGLAAALLNQRERDLQDAILSGPAPLGPGDGDADVSPSDRLHAFADAYLEYVLAHLSLVRMSETAAPGARYRIGAYGFWHRHLMILLDQLGGTVPDSGEPGMDSDAAAHALLAVLGAEHLAAMVDLVGAERARAAVHALYNVTHVRP</sequence>
<dbReference type="PANTHER" id="PTHR30055:SF209">
    <property type="entry name" value="POSSIBLE TRANSCRIPTIONAL REGULATORY PROTEIN (PROBABLY TETR-FAMILY)"/>
    <property type="match status" value="1"/>
</dbReference>
<keyword evidence="1 2" id="KW-0238">DNA-binding</keyword>
<dbReference type="AlphaFoldDB" id="A0A5S4GKF7"/>
<gene>
    <name evidence="4" type="ORF">ETD96_27790</name>
</gene>
<proteinExistence type="predicted"/>
<dbReference type="Pfam" id="PF00440">
    <property type="entry name" value="TetR_N"/>
    <property type="match status" value="1"/>
</dbReference>
<dbReference type="OrthoDB" id="5190841at2"/>
<dbReference type="RefSeq" id="WP_138639449.1">
    <property type="nucleotide sequence ID" value="NZ_VCKZ01000239.1"/>
</dbReference>
<organism evidence="4 5">
    <name type="scientific">Actinomadura geliboluensis</name>
    <dbReference type="NCBI Taxonomy" id="882440"/>
    <lineage>
        <taxon>Bacteria</taxon>
        <taxon>Bacillati</taxon>
        <taxon>Actinomycetota</taxon>
        <taxon>Actinomycetes</taxon>
        <taxon>Streptosporangiales</taxon>
        <taxon>Thermomonosporaceae</taxon>
        <taxon>Actinomadura</taxon>
    </lineage>
</organism>
<evidence type="ECO:0000313" key="4">
    <source>
        <dbReference type="EMBL" id="TMR33252.1"/>
    </source>
</evidence>
<dbReference type="SUPFAM" id="SSF46689">
    <property type="entry name" value="Homeodomain-like"/>
    <property type="match status" value="1"/>
</dbReference>
<reference evidence="4 5" key="1">
    <citation type="submission" date="2019-05" db="EMBL/GenBank/DDBJ databases">
        <title>Draft genome sequence of Actinomadura geliboluensis A8036.</title>
        <authorList>
            <person name="Saricaoglu S."/>
            <person name="Isik K."/>
        </authorList>
    </citation>
    <scope>NUCLEOTIDE SEQUENCE [LARGE SCALE GENOMIC DNA]</scope>
    <source>
        <strain evidence="4 5">A8036</strain>
    </source>
</reference>
<feature type="domain" description="HTH tetR-type" evidence="3">
    <location>
        <begin position="28"/>
        <end position="88"/>
    </location>
</feature>
<dbReference type="EMBL" id="VCKZ01000239">
    <property type="protein sequence ID" value="TMR33252.1"/>
    <property type="molecule type" value="Genomic_DNA"/>
</dbReference>
<comment type="caution">
    <text evidence="4">The sequence shown here is derived from an EMBL/GenBank/DDBJ whole genome shotgun (WGS) entry which is preliminary data.</text>
</comment>
<dbReference type="PROSITE" id="PS01081">
    <property type="entry name" value="HTH_TETR_1"/>
    <property type="match status" value="1"/>
</dbReference>
<protein>
    <submittedName>
        <fullName evidence="4">TetR/AcrR family transcriptional regulator</fullName>
    </submittedName>
</protein>
<name>A0A5S4GKF7_9ACTN</name>
<dbReference type="InterPro" id="IPR001647">
    <property type="entry name" value="HTH_TetR"/>
</dbReference>
<evidence type="ECO:0000259" key="3">
    <source>
        <dbReference type="PROSITE" id="PS50977"/>
    </source>
</evidence>
<accession>A0A5S4GKF7</accession>
<dbReference type="GO" id="GO:0000976">
    <property type="term" value="F:transcription cis-regulatory region binding"/>
    <property type="evidence" value="ECO:0007669"/>
    <property type="project" value="TreeGrafter"/>
</dbReference>
<dbReference type="InterPro" id="IPR050109">
    <property type="entry name" value="HTH-type_TetR-like_transc_reg"/>
</dbReference>
<dbReference type="Gene3D" id="1.10.357.10">
    <property type="entry name" value="Tetracycline Repressor, domain 2"/>
    <property type="match status" value="1"/>
</dbReference>
<evidence type="ECO:0000313" key="5">
    <source>
        <dbReference type="Proteomes" id="UP000305238"/>
    </source>
</evidence>
<evidence type="ECO:0000256" key="2">
    <source>
        <dbReference type="PROSITE-ProRule" id="PRU00335"/>
    </source>
</evidence>
<dbReference type="PANTHER" id="PTHR30055">
    <property type="entry name" value="HTH-TYPE TRANSCRIPTIONAL REGULATOR RUTR"/>
    <property type="match status" value="1"/>
</dbReference>
<dbReference type="InterPro" id="IPR009057">
    <property type="entry name" value="Homeodomain-like_sf"/>
</dbReference>
<dbReference type="PRINTS" id="PR00455">
    <property type="entry name" value="HTHTETR"/>
</dbReference>
<dbReference type="InterPro" id="IPR023772">
    <property type="entry name" value="DNA-bd_HTH_TetR-type_CS"/>
</dbReference>
<keyword evidence="5" id="KW-1185">Reference proteome</keyword>
<dbReference type="Proteomes" id="UP000305238">
    <property type="component" value="Unassembled WGS sequence"/>
</dbReference>
<dbReference type="PROSITE" id="PS50977">
    <property type="entry name" value="HTH_TETR_2"/>
    <property type="match status" value="1"/>
</dbReference>
<dbReference type="GO" id="GO:0003700">
    <property type="term" value="F:DNA-binding transcription factor activity"/>
    <property type="evidence" value="ECO:0007669"/>
    <property type="project" value="TreeGrafter"/>
</dbReference>